<keyword evidence="2" id="KW-1185">Reference proteome</keyword>
<organism evidence="1 2">
    <name type="scientific">Acaulospora colombiana</name>
    <dbReference type="NCBI Taxonomy" id="27376"/>
    <lineage>
        <taxon>Eukaryota</taxon>
        <taxon>Fungi</taxon>
        <taxon>Fungi incertae sedis</taxon>
        <taxon>Mucoromycota</taxon>
        <taxon>Glomeromycotina</taxon>
        <taxon>Glomeromycetes</taxon>
        <taxon>Diversisporales</taxon>
        <taxon>Acaulosporaceae</taxon>
        <taxon>Acaulospora</taxon>
    </lineage>
</organism>
<sequence>KSKGTKRKGGLGKTRGNIASSRTTAGRRVVVIEPENDDVMSDGSNPAIDEDPQTDDGDVDALDATASPEESQGATKRKRGAQEDEPEGSPDKKRRKVTKAPKIAKASKPVKVKTGKEGATKGRKKSTAKPEMKSLFTTTPAPLPSAVNAAAAASAAAGDGEGADGEGKGKGKKSKAQAKKGKKGEEAGMQS</sequence>
<name>A0ACA9QKL1_9GLOM</name>
<dbReference type="EMBL" id="CAJVPT010055669">
    <property type="protein sequence ID" value="CAG8755599.1"/>
    <property type="molecule type" value="Genomic_DNA"/>
</dbReference>
<accession>A0ACA9QKL1</accession>
<comment type="caution">
    <text evidence="1">The sequence shown here is derived from an EMBL/GenBank/DDBJ whole genome shotgun (WGS) entry which is preliminary data.</text>
</comment>
<protein>
    <submittedName>
        <fullName evidence="1">16272_t:CDS:1</fullName>
    </submittedName>
</protein>
<evidence type="ECO:0000313" key="2">
    <source>
        <dbReference type="Proteomes" id="UP000789525"/>
    </source>
</evidence>
<reference evidence="1" key="1">
    <citation type="submission" date="2021-06" db="EMBL/GenBank/DDBJ databases">
        <authorList>
            <person name="Kallberg Y."/>
            <person name="Tangrot J."/>
            <person name="Rosling A."/>
        </authorList>
    </citation>
    <scope>NUCLEOTIDE SEQUENCE</scope>
    <source>
        <strain evidence="1">CL356</strain>
    </source>
</reference>
<evidence type="ECO:0000313" key="1">
    <source>
        <dbReference type="EMBL" id="CAG8755599.1"/>
    </source>
</evidence>
<dbReference type="Proteomes" id="UP000789525">
    <property type="component" value="Unassembled WGS sequence"/>
</dbReference>
<gene>
    <name evidence="1" type="ORF">ACOLOM_LOCUS12939</name>
</gene>
<proteinExistence type="predicted"/>
<feature type="non-terminal residue" evidence="1">
    <location>
        <position position="1"/>
    </location>
</feature>